<name>D5U2F3_THEAM</name>
<gene>
    <name evidence="7" type="ordered locus">Tagg_1033</name>
</gene>
<dbReference type="eggNOG" id="arCOG03072">
    <property type="taxonomic scope" value="Archaea"/>
</dbReference>
<accession>D5U2F3</accession>
<dbReference type="EMBL" id="CP001939">
    <property type="protein sequence ID" value="ADG91303.1"/>
    <property type="molecule type" value="Genomic_DNA"/>
</dbReference>
<keyword evidence="3 6" id="KW-0812">Transmembrane</keyword>
<keyword evidence="8" id="KW-1185">Reference proteome</keyword>
<dbReference type="KEGG" id="tag:Tagg_1033"/>
<evidence type="ECO:0000256" key="5">
    <source>
        <dbReference type="ARBA" id="ARBA00023136"/>
    </source>
</evidence>
<keyword evidence="5 6" id="KW-0472">Membrane</keyword>
<feature type="transmembrane region" description="Helical" evidence="6">
    <location>
        <begin position="94"/>
        <end position="115"/>
    </location>
</feature>
<dbReference type="PANTHER" id="PTHR34583">
    <property type="entry name" value="ANTIPORTER SUBUNIT MNHC2-RELATED"/>
    <property type="match status" value="1"/>
</dbReference>
<dbReference type="Proteomes" id="UP000002376">
    <property type="component" value="Chromosome"/>
</dbReference>
<dbReference type="OrthoDB" id="18006at2157"/>
<sequence>MIEEILWYYIGLTVSLTIGFSIYGIASRPHLVKKIALFTILGDAIYMLLVYLGYTLTSTNPPVYPGGSLENPVFPTQSQLILFASRSVDPLPQVLIVTAIVIGFAALLLLASISIKIAKEYGSLMVTRLKEGESVE</sequence>
<reference evidence="7 8" key="1">
    <citation type="journal article" date="2010" name="Stand. Genomic Sci.">
        <title>Complete genome sequence of Thermosphaera aggregans type strain (M11TL).</title>
        <authorList>
            <person name="Spring S."/>
            <person name="Rachel R."/>
            <person name="Lapidus A."/>
            <person name="Davenport K."/>
            <person name="Tice H."/>
            <person name="Copeland A."/>
            <person name="Cheng J.F."/>
            <person name="Lucas S."/>
            <person name="Chen F."/>
            <person name="Nolan M."/>
            <person name="Bruce D."/>
            <person name="Goodwin L."/>
            <person name="Pitluck S."/>
            <person name="Ivanova N."/>
            <person name="Mavromatis K."/>
            <person name="Ovchinnikova G."/>
            <person name="Pati A."/>
            <person name="Chen A."/>
            <person name="Palaniappan K."/>
            <person name="Land M."/>
            <person name="Hauser L."/>
            <person name="Chang Y.J."/>
            <person name="Jeffries C.C."/>
            <person name="Brettin T."/>
            <person name="Detter J.C."/>
            <person name="Tapia R."/>
            <person name="Han C."/>
            <person name="Heimerl T."/>
            <person name="Weikl F."/>
            <person name="Brambilla E."/>
            <person name="Goker M."/>
            <person name="Bristow J."/>
            <person name="Eisen J.A."/>
            <person name="Markowitz V."/>
            <person name="Hugenholtz P."/>
            <person name="Kyrpides N.C."/>
            <person name="Klenk H.P."/>
        </authorList>
    </citation>
    <scope>NUCLEOTIDE SEQUENCE [LARGE SCALE GENOMIC DNA]</scope>
    <source>
        <strain evidence="8">DSM 11486 / M11TL</strain>
    </source>
</reference>
<evidence type="ECO:0000256" key="4">
    <source>
        <dbReference type="ARBA" id="ARBA00022989"/>
    </source>
</evidence>
<dbReference type="STRING" id="633148.Tagg_1033"/>
<comment type="subcellular location">
    <subcellularLocation>
        <location evidence="1">Cell membrane</location>
        <topology evidence="1">Multi-pass membrane protein</topology>
    </subcellularLocation>
</comment>
<dbReference type="Gene3D" id="1.10.287.3510">
    <property type="match status" value="1"/>
</dbReference>
<keyword evidence="4 6" id="KW-1133">Transmembrane helix</keyword>
<dbReference type="RefSeq" id="WP_013129896.1">
    <property type="nucleotide sequence ID" value="NC_014160.1"/>
</dbReference>
<dbReference type="AlphaFoldDB" id="D5U2F3"/>
<dbReference type="Pfam" id="PF00420">
    <property type="entry name" value="Oxidored_q2"/>
    <property type="match status" value="1"/>
</dbReference>
<evidence type="ECO:0000256" key="6">
    <source>
        <dbReference type="SAM" id="Phobius"/>
    </source>
</evidence>
<reference key="3">
    <citation type="submission" date="2010-02" db="EMBL/GenBank/DDBJ databases">
        <title>Complete genome sequence of Thermosphaera aggregans type strain (M11TL).</title>
        <authorList>
            <consortium name="US DOE Joint Genome Institute (JGI-PGF)"/>
            <person name="Spring S."/>
            <person name="Lapidus A."/>
            <person name="Munk C."/>
            <person name="Schroeder M."/>
            <person name="Glavina Del Rio T."/>
            <person name="Tice H."/>
            <person name="Copeland A."/>
            <person name="Cheng J.-F."/>
            <person name="Lucas S."/>
            <person name="Chen F."/>
            <person name="Nolan M."/>
            <person name="Bruce D."/>
            <person name="Goodwin L."/>
            <person name="Pitluck S."/>
            <person name="Ivanova N."/>
            <person name="Mavromatis K."/>
            <person name="Ovchinnikova G."/>
            <person name="Pati A."/>
            <person name="Chen A."/>
            <person name="Palaniappan K."/>
            <person name="Land M."/>
            <person name="Hauser L."/>
            <person name="Chang Y.-J."/>
            <person name="Jeffries C.C."/>
            <person name="Brettin T."/>
            <person name="Detter J.C."/>
            <person name="Tapia R."/>
            <person name="Han C."/>
            <person name="Chain P."/>
            <person name="Heimerl T."/>
            <person name="Weik F."/>
            <person name="Goker M."/>
            <person name="Rachel R."/>
            <person name="Bristow J."/>
            <person name="Eisen J.A."/>
            <person name="Markowitz V."/>
            <person name="Hugenholtz P."/>
            <person name="Kyrpides N.C."/>
            <person name="Klenk H.-P."/>
        </authorList>
    </citation>
    <scope>NUCLEOTIDE SEQUENCE</scope>
    <source>
        <strain>DSM 11486</strain>
    </source>
</reference>
<feature type="transmembrane region" description="Helical" evidence="6">
    <location>
        <begin position="6"/>
        <end position="26"/>
    </location>
</feature>
<proteinExistence type="predicted"/>
<keyword evidence="7" id="KW-0830">Ubiquinone</keyword>
<reference evidence="8" key="2">
    <citation type="journal article" date="2010" name="Stand. Genomic Sci.">
        <title>Complete genome sequence of Thermosphaera aggregans type strain (M11TLT).</title>
        <authorList>
            <person name="Spring S."/>
            <person name="Rachel R."/>
            <person name="Lapidus A."/>
            <person name="Davenport K."/>
            <person name="Tice H."/>
            <person name="Copeland A."/>
            <person name="Cheng J.-F."/>
            <person name="Lucas S."/>
            <person name="Chen F."/>
            <person name="Nolan M."/>
            <person name="Bruce D."/>
            <person name="Goodwin L."/>
            <person name="Pitluck S."/>
            <person name="Ivanova N."/>
            <person name="Mavromatis K."/>
            <person name="Ovchinnikova G."/>
            <person name="Pati A."/>
            <person name="Chen A."/>
            <person name="Palaniappan K."/>
            <person name="Land M."/>
            <person name="Hauser L."/>
            <person name="Chang Y.-J."/>
            <person name="Jeffries C.C."/>
            <person name="Brettin T."/>
            <person name="Detter J.C."/>
            <person name="Tapia R."/>
            <person name="Han C."/>
            <person name="Heimerl T."/>
            <person name="Weikl F."/>
            <person name="Brambilla E."/>
            <person name="Goker M."/>
            <person name="Bristow J."/>
            <person name="Eisen J.A."/>
            <person name="Markowitz V."/>
            <person name="Hugenholtz P."/>
            <person name="Kyrpides N.C."/>
            <person name="Klenk H.-P."/>
        </authorList>
    </citation>
    <scope>NUCLEOTIDE SEQUENCE [LARGE SCALE GENOMIC DNA]</scope>
    <source>
        <strain evidence="8">DSM 11486 / M11TL</strain>
    </source>
</reference>
<evidence type="ECO:0000256" key="3">
    <source>
        <dbReference type="ARBA" id="ARBA00022692"/>
    </source>
</evidence>
<dbReference type="HOGENOM" id="CLU_082058_2_1_2"/>
<evidence type="ECO:0000313" key="8">
    <source>
        <dbReference type="Proteomes" id="UP000002376"/>
    </source>
</evidence>
<dbReference type="InterPro" id="IPR039428">
    <property type="entry name" value="NUOK/Mnh_C1-like"/>
</dbReference>
<organism evidence="7 8">
    <name type="scientific">Thermosphaera aggregans (strain DSM 11486 / M11TL)</name>
    <dbReference type="NCBI Taxonomy" id="633148"/>
    <lineage>
        <taxon>Archaea</taxon>
        <taxon>Thermoproteota</taxon>
        <taxon>Thermoprotei</taxon>
        <taxon>Desulfurococcales</taxon>
        <taxon>Desulfurococcaceae</taxon>
        <taxon>Thermosphaera</taxon>
    </lineage>
</organism>
<feature type="transmembrane region" description="Helical" evidence="6">
    <location>
        <begin position="35"/>
        <end position="54"/>
    </location>
</feature>
<evidence type="ECO:0000256" key="2">
    <source>
        <dbReference type="ARBA" id="ARBA00022475"/>
    </source>
</evidence>
<dbReference type="GeneID" id="9166059"/>
<evidence type="ECO:0000313" key="7">
    <source>
        <dbReference type="EMBL" id="ADG91303.1"/>
    </source>
</evidence>
<evidence type="ECO:0000256" key="1">
    <source>
        <dbReference type="ARBA" id="ARBA00004651"/>
    </source>
</evidence>
<dbReference type="PANTHER" id="PTHR34583:SF2">
    <property type="entry name" value="ANTIPORTER SUBUNIT MNHC2-RELATED"/>
    <property type="match status" value="1"/>
</dbReference>
<dbReference type="GO" id="GO:0005886">
    <property type="term" value="C:plasma membrane"/>
    <property type="evidence" value="ECO:0007669"/>
    <property type="project" value="UniProtKB-SubCell"/>
</dbReference>
<protein>
    <submittedName>
        <fullName evidence="7">NADH-ubiquinone oxidoreductase chain 4L</fullName>
    </submittedName>
</protein>
<keyword evidence="2" id="KW-1003">Cell membrane</keyword>
<dbReference type="InterPro" id="IPR050601">
    <property type="entry name" value="CPA3_antiporter_subunitC"/>
</dbReference>